<dbReference type="PANTHER" id="PTHR43309:SF5">
    <property type="entry name" value="5-OXOPROLINASE SUBUNIT C"/>
    <property type="match status" value="1"/>
</dbReference>
<comment type="caution">
    <text evidence="5">The sequence shown here is derived from an EMBL/GenBank/DDBJ whole genome shotgun (WGS) entry which is preliminary data.</text>
</comment>
<dbReference type="OrthoDB" id="9782422at2"/>
<dbReference type="GO" id="GO:0016787">
    <property type="term" value="F:hydrolase activity"/>
    <property type="evidence" value="ECO:0007669"/>
    <property type="project" value="UniProtKB-KW"/>
</dbReference>
<dbReference type="GO" id="GO:0005524">
    <property type="term" value="F:ATP binding"/>
    <property type="evidence" value="ECO:0007669"/>
    <property type="project" value="UniProtKB-KW"/>
</dbReference>
<gene>
    <name evidence="5" type="ORF">FC80_GL001802</name>
</gene>
<protein>
    <recommendedName>
        <fullName evidence="4">Carboxyltransferase domain-containing protein</fullName>
    </recommendedName>
</protein>
<keyword evidence="2" id="KW-0378">Hydrolase</keyword>
<sequence length="341" mass="37751">MTNIEIINPGLATTIQDLGRIGHQAQGIPVSGAIDQYAHRLANLLVNNSEKAATLEFSILGPTIKFFADTFIAVTGADSSPMLNKLKINLNTTYSITKGDVLHFSPMSKGRFGYISFANNGIQVAPVLDSRSTNTRVKLGGYHGRLLIAGDNLKINECYTMPSLTNRIAEEQTLTNNIIHFIKGPQWSLFSENAKKAFQNEAFKISAQADRMGFRLDGPTLEIPQKNMLSEGTVLGNVQITRAGQPIVLLADRQTAGGYPVIATIAATDLSKFVQFAYNTPLFFKEISIEDATTKLREKYHFLDNFADTIFKKRYQYPIGPIRKASKKIEKLLTNNQRSVM</sequence>
<dbReference type="Gene3D" id="2.40.100.10">
    <property type="entry name" value="Cyclophilin-like"/>
    <property type="match status" value="1"/>
</dbReference>
<reference evidence="5 6" key="1">
    <citation type="journal article" date="2015" name="Genome Announc.">
        <title>Expanding the biotechnology potential of lactobacilli through comparative genomics of 213 strains and associated genera.</title>
        <authorList>
            <person name="Sun Z."/>
            <person name="Harris H.M."/>
            <person name="McCann A."/>
            <person name="Guo C."/>
            <person name="Argimon S."/>
            <person name="Zhang W."/>
            <person name="Yang X."/>
            <person name="Jeffery I.B."/>
            <person name="Cooney J.C."/>
            <person name="Kagawa T.F."/>
            <person name="Liu W."/>
            <person name="Song Y."/>
            <person name="Salvetti E."/>
            <person name="Wrobel A."/>
            <person name="Rasinkangas P."/>
            <person name="Parkhill J."/>
            <person name="Rea M.C."/>
            <person name="O'Sullivan O."/>
            <person name="Ritari J."/>
            <person name="Douillard F.P."/>
            <person name="Paul Ross R."/>
            <person name="Yang R."/>
            <person name="Briner A.E."/>
            <person name="Felis G.E."/>
            <person name="de Vos W.M."/>
            <person name="Barrangou R."/>
            <person name="Klaenhammer T.R."/>
            <person name="Caufield P.W."/>
            <person name="Cui Y."/>
            <person name="Zhang H."/>
            <person name="O'Toole P.W."/>
        </authorList>
    </citation>
    <scope>NUCLEOTIDE SEQUENCE [LARGE SCALE GENOMIC DNA]</scope>
    <source>
        <strain evidence="5 6">DSM 21116</strain>
    </source>
</reference>
<evidence type="ECO:0000313" key="6">
    <source>
        <dbReference type="Proteomes" id="UP000051131"/>
    </source>
</evidence>
<evidence type="ECO:0000256" key="1">
    <source>
        <dbReference type="ARBA" id="ARBA00022741"/>
    </source>
</evidence>
<keyword evidence="1" id="KW-0547">Nucleotide-binding</keyword>
<evidence type="ECO:0000256" key="3">
    <source>
        <dbReference type="ARBA" id="ARBA00022840"/>
    </source>
</evidence>
<dbReference type="STRING" id="1423729.FC80_GL001802"/>
<evidence type="ECO:0000313" key="5">
    <source>
        <dbReference type="EMBL" id="KRM89980.1"/>
    </source>
</evidence>
<name>A0A0R2CNW3_9LACO</name>
<organism evidence="5 6">
    <name type="scientific">Liquorilactobacillus cacaonum DSM 21116</name>
    <dbReference type="NCBI Taxonomy" id="1423729"/>
    <lineage>
        <taxon>Bacteria</taxon>
        <taxon>Bacillati</taxon>
        <taxon>Bacillota</taxon>
        <taxon>Bacilli</taxon>
        <taxon>Lactobacillales</taxon>
        <taxon>Lactobacillaceae</taxon>
        <taxon>Liquorilactobacillus</taxon>
    </lineage>
</organism>
<evidence type="ECO:0000256" key="2">
    <source>
        <dbReference type="ARBA" id="ARBA00022801"/>
    </source>
</evidence>
<dbReference type="InterPro" id="IPR029000">
    <property type="entry name" value="Cyclophilin-like_dom_sf"/>
</dbReference>
<dbReference type="SUPFAM" id="SSF50891">
    <property type="entry name" value="Cyclophilin-like"/>
    <property type="match status" value="1"/>
</dbReference>
<accession>A0A0R2CNW3</accession>
<dbReference type="PATRIC" id="fig|1423729.3.peg.1830"/>
<dbReference type="NCBIfam" id="TIGR00724">
    <property type="entry name" value="urea_amlyse_rel"/>
    <property type="match status" value="1"/>
</dbReference>
<dbReference type="SMART" id="SM00797">
    <property type="entry name" value="AHS2"/>
    <property type="match status" value="1"/>
</dbReference>
<evidence type="ECO:0000259" key="4">
    <source>
        <dbReference type="SMART" id="SM00797"/>
    </source>
</evidence>
<dbReference type="Pfam" id="PF02626">
    <property type="entry name" value="CT_A_B"/>
    <property type="match status" value="1"/>
</dbReference>
<dbReference type="InterPro" id="IPR003778">
    <property type="entry name" value="CT_A_B"/>
</dbReference>
<dbReference type="AlphaFoldDB" id="A0A0R2CNW3"/>
<dbReference type="Proteomes" id="UP000051131">
    <property type="component" value="Unassembled WGS sequence"/>
</dbReference>
<dbReference type="RefSeq" id="WP_057829836.1">
    <property type="nucleotide sequence ID" value="NZ_AYZE01000017.1"/>
</dbReference>
<feature type="domain" description="Carboxyltransferase" evidence="4">
    <location>
        <begin position="25"/>
        <end position="300"/>
    </location>
</feature>
<dbReference type="EMBL" id="AYZE01000017">
    <property type="protein sequence ID" value="KRM89980.1"/>
    <property type="molecule type" value="Genomic_DNA"/>
</dbReference>
<keyword evidence="3" id="KW-0067">ATP-binding</keyword>
<proteinExistence type="predicted"/>
<keyword evidence="6" id="KW-1185">Reference proteome</keyword>
<dbReference type="InterPro" id="IPR052708">
    <property type="entry name" value="PxpC"/>
</dbReference>
<dbReference type="PANTHER" id="PTHR43309">
    <property type="entry name" value="5-OXOPROLINASE SUBUNIT C"/>
    <property type="match status" value="1"/>
</dbReference>